<keyword evidence="2" id="KW-1185">Reference proteome</keyword>
<evidence type="ECO:0000313" key="1">
    <source>
        <dbReference type="EMBL" id="CRL05451.1"/>
    </source>
</evidence>
<sequence>MISRLGPIGLIPFSPLMLRIQIQLDNFRKSVGGEIRLRDIKKYAFHSFSESLTDFWFLWLKRKWNALGQEKLILIVA</sequence>
<name>A0A1J1IYU7_9DIPT</name>
<dbReference type="AlphaFoldDB" id="A0A1J1IYU7"/>
<proteinExistence type="predicted"/>
<dbReference type="Proteomes" id="UP000183832">
    <property type="component" value="Unassembled WGS sequence"/>
</dbReference>
<accession>A0A1J1IYU7</accession>
<reference evidence="1 2" key="1">
    <citation type="submission" date="2015-04" db="EMBL/GenBank/DDBJ databases">
        <authorList>
            <person name="Syromyatnikov M.Y."/>
            <person name="Popov V.N."/>
        </authorList>
    </citation>
    <scope>NUCLEOTIDE SEQUENCE [LARGE SCALE GENOMIC DNA]</scope>
</reference>
<organism evidence="1 2">
    <name type="scientific">Clunio marinus</name>
    <dbReference type="NCBI Taxonomy" id="568069"/>
    <lineage>
        <taxon>Eukaryota</taxon>
        <taxon>Metazoa</taxon>
        <taxon>Ecdysozoa</taxon>
        <taxon>Arthropoda</taxon>
        <taxon>Hexapoda</taxon>
        <taxon>Insecta</taxon>
        <taxon>Pterygota</taxon>
        <taxon>Neoptera</taxon>
        <taxon>Endopterygota</taxon>
        <taxon>Diptera</taxon>
        <taxon>Nematocera</taxon>
        <taxon>Chironomoidea</taxon>
        <taxon>Chironomidae</taxon>
        <taxon>Clunio</taxon>
    </lineage>
</organism>
<protein>
    <submittedName>
        <fullName evidence="1">CLUMA_CG018594, isoform A</fullName>
    </submittedName>
</protein>
<evidence type="ECO:0000313" key="2">
    <source>
        <dbReference type="Proteomes" id="UP000183832"/>
    </source>
</evidence>
<gene>
    <name evidence="1" type="ORF">CLUMA_CG018594</name>
</gene>
<dbReference type="EMBL" id="CVRI01000064">
    <property type="protein sequence ID" value="CRL05451.1"/>
    <property type="molecule type" value="Genomic_DNA"/>
</dbReference>